<dbReference type="InterPro" id="IPR036570">
    <property type="entry name" value="HORMA_dom_sf"/>
</dbReference>
<feature type="compositionally biased region" description="Polar residues" evidence="1">
    <location>
        <begin position="51"/>
        <end position="63"/>
    </location>
</feature>
<feature type="compositionally biased region" description="Basic and acidic residues" evidence="1">
    <location>
        <begin position="121"/>
        <end position="133"/>
    </location>
</feature>
<dbReference type="EMBL" id="JALLAZ020000535">
    <property type="protein sequence ID" value="KAL3792913.1"/>
    <property type="molecule type" value="Genomic_DNA"/>
</dbReference>
<evidence type="ECO:0000313" key="3">
    <source>
        <dbReference type="EMBL" id="KAL3792913.1"/>
    </source>
</evidence>
<feature type="region of interest" description="Disordered" evidence="1">
    <location>
        <begin position="1"/>
        <end position="152"/>
    </location>
</feature>
<feature type="compositionally biased region" description="Low complexity" evidence="1">
    <location>
        <begin position="30"/>
        <end position="43"/>
    </location>
</feature>
<accession>A0ABD3PY08</accession>
<dbReference type="Gene3D" id="3.30.900.10">
    <property type="entry name" value="HORMA domain"/>
    <property type="match status" value="1"/>
</dbReference>
<feature type="compositionally biased region" description="Polar residues" evidence="1">
    <location>
        <begin position="241"/>
        <end position="259"/>
    </location>
</feature>
<dbReference type="Proteomes" id="UP001530315">
    <property type="component" value="Unassembled WGS sequence"/>
</dbReference>
<comment type="caution">
    <text evidence="3">The sequence shown here is derived from an EMBL/GenBank/DDBJ whole genome shotgun (WGS) entry which is preliminary data.</text>
</comment>
<feature type="region of interest" description="Disordered" evidence="1">
    <location>
        <begin position="210"/>
        <end position="262"/>
    </location>
</feature>
<proteinExistence type="predicted"/>
<feature type="region of interest" description="Disordered" evidence="1">
    <location>
        <begin position="380"/>
        <end position="399"/>
    </location>
</feature>
<gene>
    <name evidence="3" type="ORF">ACHAW5_006820</name>
</gene>
<dbReference type="AlphaFoldDB" id="A0ABD3PY08"/>
<feature type="domain" description="HORMA" evidence="2">
    <location>
        <begin position="156"/>
        <end position="462"/>
    </location>
</feature>
<keyword evidence="4" id="KW-1185">Reference proteome</keyword>
<name>A0ABD3PY08_9STRA</name>
<evidence type="ECO:0000256" key="1">
    <source>
        <dbReference type="SAM" id="MobiDB-lite"/>
    </source>
</evidence>
<reference evidence="3 4" key="1">
    <citation type="submission" date="2024-10" db="EMBL/GenBank/DDBJ databases">
        <title>Updated reference genomes for cyclostephanoid diatoms.</title>
        <authorList>
            <person name="Roberts W.R."/>
            <person name="Alverson A.J."/>
        </authorList>
    </citation>
    <scope>NUCLEOTIDE SEQUENCE [LARGE SCALE GENOMIC DNA]</scope>
    <source>
        <strain evidence="3 4">AJA276-08</strain>
    </source>
</reference>
<sequence length="580" mass="63658">MATTKPPVLTPMRSPMPPRRAPVGVGARWGASKAAAGAAAASSSEKETPTVVFTENSPHSNIRGSGERVVASWAKPEKLFEDDDSDESSSSPKSEADPSEGRDVDEDEDGSSEPSDGVNDGTRESRATRRGNDDDGGDDDVSSDDSEGSRHRKVVSIIQNVLEMGIASVCRLRKIFPPCFYQKYDSPYDGTTITQFNVGALRRMCMGEGECEDEDKGENISCQSDNEEPDDEASREKKQKSLSPLTESSQKYNDGTGSSLDRAAYTNEEKRMAMEALLLLRWMQKGGVNEILRDGNLARLVFGICVPSEETSGGANNDELVESYSFNISYKRPENPGEVEEDEVNEAVGCVFQNLNGFQAGRSLSQSVVPSKTQASFLSLSQSSRAPSYGDGSQTQMSSMDFFPRSQMEMSQKSLMESMSQSIRVSVKKNRGRTIPRTRYLTLRVEFMNSMSPNELPPSLKQNCLETSPVSIVGGNSGESSSRGSKHHTDRFIVTPLGRISETGYSGVCVDMVAKTKVNGNEDYEDKRNRMDFVPGSIRPKKCVLITLKTASKVNEEICRIILITLRFGWEARRSDSHMV</sequence>
<organism evidence="3 4">
    <name type="scientific">Stephanodiscus triporus</name>
    <dbReference type="NCBI Taxonomy" id="2934178"/>
    <lineage>
        <taxon>Eukaryota</taxon>
        <taxon>Sar</taxon>
        <taxon>Stramenopiles</taxon>
        <taxon>Ochrophyta</taxon>
        <taxon>Bacillariophyta</taxon>
        <taxon>Coscinodiscophyceae</taxon>
        <taxon>Thalassiosirophycidae</taxon>
        <taxon>Stephanodiscales</taxon>
        <taxon>Stephanodiscaceae</taxon>
        <taxon>Stephanodiscus</taxon>
    </lineage>
</organism>
<evidence type="ECO:0000313" key="4">
    <source>
        <dbReference type="Proteomes" id="UP001530315"/>
    </source>
</evidence>
<dbReference type="InterPro" id="IPR003511">
    <property type="entry name" value="HORMA_dom"/>
</dbReference>
<dbReference type="Pfam" id="PF02301">
    <property type="entry name" value="HORMA"/>
    <property type="match status" value="1"/>
</dbReference>
<feature type="compositionally biased region" description="Acidic residues" evidence="1">
    <location>
        <begin position="134"/>
        <end position="146"/>
    </location>
</feature>
<evidence type="ECO:0000259" key="2">
    <source>
        <dbReference type="Pfam" id="PF02301"/>
    </source>
</evidence>
<protein>
    <recommendedName>
        <fullName evidence="2">HORMA domain-containing protein</fullName>
    </recommendedName>
</protein>